<accession>A0A5C5RJZ9</accession>
<dbReference type="OrthoDB" id="4773081at2"/>
<name>A0A5C5RJZ9_9ACTN</name>
<reference evidence="1 2" key="2">
    <citation type="submission" date="2019-08" db="EMBL/GenBank/DDBJ databases">
        <title>Tsukamurella conjunctivitidis sp. nov., Tsukamurella assacharolytica sp. nov. and Tsukamurella sputae sp. nov. isolated from patients with conjunctivitis, bacteraemia (lymphoma) and respiratory infection (sputum) in Hong Kong.</title>
        <authorList>
            <person name="Fok K.M.N."/>
            <person name="Fong J.Y.H."/>
        </authorList>
    </citation>
    <scope>NUCLEOTIDE SEQUENCE [LARGE SCALE GENOMIC DNA]</scope>
    <source>
        <strain evidence="1 2">HKU70</strain>
    </source>
</reference>
<sequence length="286" mass="30720">MGRPPAPGAPSTEDSAIQQVRSVVASILGSLRGGPHLPESGLNWAVAYLTRDSQPLLVATTTDAGWMPLGTIVPAGVRVLWNVPTAAAWATVDDPVRQLVEFAAAEGYTIRAVATTHPSRAHHIPNGPWKLVGERHPGQVLPHRVTRFESVASPARVAHIRALPADEADRQARALLRDLERVTVVPRYAIGVEEARTEARRHLSAGQEVPSAVVDQLLLDQDALADALNLARVPPRSLTAGGDPPDGTALRARLVERALVEVTISAARHDLESAVYGWTFARYLAR</sequence>
<keyword evidence="2" id="KW-1185">Reference proteome</keyword>
<dbReference type="AlphaFoldDB" id="A0A5C5RJZ9"/>
<dbReference type="Proteomes" id="UP000319792">
    <property type="component" value="Unassembled WGS sequence"/>
</dbReference>
<dbReference type="RefSeq" id="WP_146434939.1">
    <property type="nucleotide sequence ID" value="NZ_VIGV01000004.1"/>
</dbReference>
<evidence type="ECO:0000313" key="1">
    <source>
        <dbReference type="EMBL" id="TWS23356.1"/>
    </source>
</evidence>
<organism evidence="1 2">
    <name type="scientific">Tsukamurella sputi</name>
    <dbReference type="NCBI Taxonomy" id="2591848"/>
    <lineage>
        <taxon>Bacteria</taxon>
        <taxon>Bacillati</taxon>
        <taxon>Actinomycetota</taxon>
        <taxon>Actinomycetes</taxon>
        <taxon>Mycobacteriales</taxon>
        <taxon>Tsukamurellaceae</taxon>
        <taxon>Tsukamurella</taxon>
    </lineage>
</organism>
<comment type="caution">
    <text evidence="1">The sequence shown here is derived from an EMBL/GenBank/DDBJ whole genome shotgun (WGS) entry which is preliminary data.</text>
</comment>
<evidence type="ECO:0000313" key="2">
    <source>
        <dbReference type="Proteomes" id="UP000319792"/>
    </source>
</evidence>
<gene>
    <name evidence="1" type="ORF">FK268_13775</name>
</gene>
<proteinExistence type="predicted"/>
<dbReference type="EMBL" id="VIGV01000004">
    <property type="protein sequence ID" value="TWS23356.1"/>
    <property type="molecule type" value="Genomic_DNA"/>
</dbReference>
<reference evidence="1 2" key="1">
    <citation type="submission" date="2019-06" db="EMBL/GenBank/DDBJ databases">
        <authorList>
            <person name="Teng J.L.L."/>
            <person name="Lee H.H."/>
            <person name="Lau S.K.P."/>
            <person name="Woo P.C.Y."/>
        </authorList>
    </citation>
    <scope>NUCLEOTIDE SEQUENCE [LARGE SCALE GENOMIC DNA]</scope>
    <source>
        <strain evidence="1 2">HKU70</strain>
    </source>
</reference>
<protein>
    <submittedName>
        <fullName evidence="1">Uncharacterized protein</fullName>
    </submittedName>
</protein>